<evidence type="ECO:0000313" key="3">
    <source>
        <dbReference type="EMBL" id="BCJ39227.1"/>
    </source>
</evidence>
<evidence type="ECO:0000313" key="4">
    <source>
        <dbReference type="Proteomes" id="UP000611640"/>
    </source>
</evidence>
<dbReference type="Proteomes" id="UP000611640">
    <property type="component" value="Chromosome"/>
</dbReference>
<proteinExistence type="predicted"/>
<dbReference type="PANTHER" id="PTHR30007">
    <property type="entry name" value="PHP DOMAIN PROTEIN"/>
    <property type="match status" value="1"/>
</dbReference>
<dbReference type="NCBIfam" id="NF033580">
    <property type="entry name" value="transpos_IS5_3"/>
    <property type="match status" value="1"/>
</dbReference>
<accession>A0A7R7DMZ0</accession>
<name>A0A7R7DMZ0_9ACTN</name>
<dbReference type="AlphaFoldDB" id="A0A7R7DMZ0"/>
<dbReference type="EMBL" id="AP023355">
    <property type="protein sequence ID" value="BCJ39227.1"/>
    <property type="molecule type" value="Genomic_DNA"/>
</dbReference>
<dbReference type="GO" id="GO:0006313">
    <property type="term" value="P:DNA transposition"/>
    <property type="evidence" value="ECO:0007669"/>
    <property type="project" value="InterPro"/>
</dbReference>
<gene>
    <name evidence="2" type="ORF">Athai_22070</name>
    <name evidence="3" type="ORF">Athai_67300</name>
</gene>
<dbReference type="GO" id="GO:0003677">
    <property type="term" value="F:DNA binding"/>
    <property type="evidence" value="ECO:0007669"/>
    <property type="project" value="InterPro"/>
</dbReference>
<dbReference type="Pfam" id="PF01609">
    <property type="entry name" value="DDE_Tnp_1"/>
    <property type="match status" value="1"/>
</dbReference>
<sequence>MITDRGGLPLAADISAANTPDAALLLPLLDALPSVRGRIGRPRRWPGKLHADKAYDQRRLRREIAARGIKVRIARKGVESSQRLGRHRWVVERTMSWLVNYRRLTRRYDRLPEHFHAFAVIACMMICYRRLTKITK</sequence>
<dbReference type="PANTHER" id="PTHR30007:SF1">
    <property type="entry name" value="BLR1914 PROTEIN"/>
    <property type="match status" value="1"/>
</dbReference>
<evidence type="ECO:0000313" key="2">
    <source>
        <dbReference type="EMBL" id="BCJ34704.1"/>
    </source>
</evidence>
<dbReference type="EMBL" id="AP023355">
    <property type="protein sequence ID" value="BCJ34704.1"/>
    <property type="molecule type" value="Genomic_DNA"/>
</dbReference>
<protein>
    <submittedName>
        <fullName evidence="2">IS5 family transposase</fullName>
    </submittedName>
</protein>
<organism evidence="2 4">
    <name type="scientific">Actinocatenispora thailandica</name>
    <dbReference type="NCBI Taxonomy" id="227318"/>
    <lineage>
        <taxon>Bacteria</taxon>
        <taxon>Bacillati</taxon>
        <taxon>Actinomycetota</taxon>
        <taxon>Actinomycetes</taxon>
        <taxon>Micromonosporales</taxon>
        <taxon>Micromonosporaceae</taxon>
        <taxon>Actinocatenispora</taxon>
    </lineage>
</organism>
<dbReference type="KEGG" id="atl:Athai_22070"/>
<reference evidence="2 4" key="1">
    <citation type="submission" date="2020-08" db="EMBL/GenBank/DDBJ databases">
        <title>Whole genome shotgun sequence of Actinocatenispora thailandica NBRC 105041.</title>
        <authorList>
            <person name="Komaki H."/>
            <person name="Tamura T."/>
        </authorList>
    </citation>
    <scope>NUCLEOTIDE SEQUENCE [LARGE SCALE GENOMIC DNA]</scope>
    <source>
        <strain evidence="2 4">NBRC 105041</strain>
    </source>
</reference>
<dbReference type="InterPro" id="IPR002559">
    <property type="entry name" value="Transposase_11"/>
</dbReference>
<keyword evidence="4" id="KW-1185">Reference proteome</keyword>
<evidence type="ECO:0000259" key="1">
    <source>
        <dbReference type="Pfam" id="PF01609"/>
    </source>
</evidence>
<dbReference type="KEGG" id="atl:Athai_67300"/>
<feature type="domain" description="Transposase IS4-like" evidence="1">
    <location>
        <begin position="3"/>
        <end position="125"/>
    </location>
</feature>
<dbReference type="GO" id="GO:0004803">
    <property type="term" value="F:transposase activity"/>
    <property type="evidence" value="ECO:0007669"/>
    <property type="project" value="InterPro"/>
</dbReference>